<protein>
    <submittedName>
        <fullName evidence="1">Uncharacterized protein</fullName>
    </submittedName>
</protein>
<name>A0A0B2QLT1_GLYSO</name>
<dbReference type="PANTHER" id="PTHR31513">
    <property type="entry name" value="EPHRIN TYPE-B RECEPTOR"/>
    <property type="match status" value="1"/>
</dbReference>
<dbReference type="EMBL" id="KN657342">
    <property type="protein sequence ID" value="KHN22356.1"/>
    <property type="molecule type" value="Genomic_DNA"/>
</dbReference>
<sequence>MHSNANLGVHGQGLLNLLGPGDWIEAQHLVLSLFYSISTRKQRLKCLNKKCSREWKFRAHSRYLLKDPNGQIMDKCLVKLQTEFREDPTVNKGWAAFLPRQLHVGPGSILHGPLENATTDDVTPKLYCDKEDCPYELLHPPEDCNVNSSLSFTLQICRVEDILVEGLIKGSIVHFHRARTISVESSRTISASRIGCTGGLGHGNTLSNGIGSGGGHGGTGGEAFYNDNHVEGGYSYGNATLPCELGSGSGNGNSTRTTAGGGIIVVGSLEHPLSSLSIQGYVKADGGNFEPQIRNEKFAIFDNFTGGPGGGFGGTILMFLHMLTIGKLVVLSSMGGYSSSNGSGGGGGGRIHFHWSDIPTGDVYLPIASVKGDIQIWYVYCKLLLQFYHIFSF</sequence>
<dbReference type="Proteomes" id="UP000053555">
    <property type="component" value="Unassembled WGS sequence"/>
</dbReference>
<accession>A0A0B2QLT1</accession>
<organism evidence="1">
    <name type="scientific">Glycine soja</name>
    <name type="common">Wild soybean</name>
    <dbReference type="NCBI Taxonomy" id="3848"/>
    <lineage>
        <taxon>Eukaryota</taxon>
        <taxon>Viridiplantae</taxon>
        <taxon>Streptophyta</taxon>
        <taxon>Embryophyta</taxon>
        <taxon>Tracheophyta</taxon>
        <taxon>Spermatophyta</taxon>
        <taxon>Magnoliopsida</taxon>
        <taxon>eudicotyledons</taxon>
        <taxon>Gunneridae</taxon>
        <taxon>Pentapetalae</taxon>
        <taxon>rosids</taxon>
        <taxon>fabids</taxon>
        <taxon>Fabales</taxon>
        <taxon>Fabaceae</taxon>
        <taxon>Papilionoideae</taxon>
        <taxon>50 kb inversion clade</taxon>
        <taxon>NPAAA clade</taxon>
        <taxon>indigoferoid/millettioid clade</taxon>
        <taxon>Phaseoleae</taxon>
        <taxon>Glycine</taxon>
        <taxon>Glycine subgen. Soja</taxon>
    </lineage>
</organism>
<dbReference type="AlphaFoldDB" id="A0A0B2QLT1"/>
<dbReference type="PANTHER" id="PTHR31513:SF1">
    <property type="entry name" value="EPHRIN TYPE-B RECEPTOR"/>
    <property type="match status" value="1"/>
</dbReference>
<reference evidence="1" key="1">
    <citation type="submission" date="2014-07" db="EMBL/GenBank/DDBJ databases">
        <title>Identification of a novel salt tolerance gene in wild soybean by whole-genome sequencing.</title>
        <authorList>
            <person name="Lam H.-M."/>
            <person name="Qi X."/>
            <person name="Li M.-W."/>
            <person name="Liu X."/>
            <person name="Xie M."/>
            <person name="Ni M."/>
            <person name="Xu X."/>
        </authorList>
    </citation>
    <scope>NUCLEOTIDE SEQUENCE [LARGE SCALE GENOMIC DNA]</scope>
    <source>
        <tissue evidence="1">Root</tissue>
    </source>
</reference>
<proteinExistence type="predicted"/>
<gene>
    <name evidence="1" type="ORF">glysoja_049640</name>
</gene>
<evidence type="ECO:0000313" key="1">
    <source>
        <dbReference type="EMBL" id="KHN22356.1"/>
    </source>
</evidence>